<gene>
    <name evidence="1" type="ORF">Tco_0822735</name>
</gene>
<reference evidence="1" key="1">
    <citation type="journal article" date="2022" name="Int. J. Mol. Sci.">
        <title>Draft Genome of Tanacetum Coccineum: Genomic Comparison of Closely Related Tanacetum-Family Plants.</title>
        <authorList>
            <person name="Yamashiro T."/>
            <person name="Shiraishi A."/>
            <person name="Nakayama K."/>
            <person name="Satake H."/>
        </authorList>
    </citation>
    <scope>NUCLEOTIDE SEQUENCE</scope>
</reference>
<organism evidence="1 2">
    <name type="scientific">Tanacetum coccineum</name>
    <dbReference type="NCBI Taxonomy" id="301880"/>
    <lineage>
        <taxon>Eukaryota</taxon>
        <taxon>Viridiplantae</taxon>
        <taxon>Streptophyta</taxon>
        <taxon>Embryophyta</taxon>
        <taxon>Tracheophyta</taxon>
        <taxon>Spermatophyta</taxon>
        <taxon>Magnoliopsida</taxon>
        <taxon>eudicotyledons</taxon>
        <taxon>Gunneridae</taxon>
        <taxon>Pentapetalae</taxon>
        <taxon>asterids</taxon>
        <taxon>campanulids</taxon>
        <taxon>Asterales</taxon>
        <taxon>Asteraceae</taxon>
        <taxon>Asteroideae</taxon>
        <taxon>Anthemideae</taxon>
        <taxon>Anthemidinae</taxon>
        <taxon>Tanacetum</taxon>
    </lineage>
</organism>
<name>A0ABQ5AFW9_9ASTR</name>
<protein>
    <recommendedName>
        <fullName evidence="3">Reverse transcriptase</fullName>
    </recommendedName>
</protein>
<evidence type="ECO:0008006" key="3">
    <source>
        <dbReference type="Google" id="ProtNLM"/>
    </source>
</evidence>
<accession>A0ABQ5AFW9</accession>
<keyword evidence="2" id="KW-1185">Reference proteome</keyword>
<dbReference type="Proteomes" id="UP001151760">
    <property type="component" value="Unassembled WGS sequence"/>
</dbReference>
<evidence type="ECO:0000313" key="1">
    <source>
        <dbReference type="EMBL" id="GJT01566.1"/>
    </source>
</evidence>
<evidence type="ECO:0000313" key="2">
    <source>
        <dbReference type="Proteomes" id="UP001151760"/>
    </source>
</evidence>
<dbReference type="EMBL" id="BQNB010012281">
    <property type="protein sequence ID" value="GJT01566.1"/>
    <property type="molecule type" value="Genomic_DNA"/>
</dbReference>
<comment type="caution">
    <text evidence="1">The sequence shown here is derived from an EMBL/GenBank/DDBJ whole genome shotgun (WGS) entry which is preliminary data.</text>
</comment>
<proteinExistence type="predicted"/>
<sequence length="72" mass="8089">MNTTDASKKGLGADVDAKGKSFVFALRSWRHFMTEPMRARLITELLSDYDCEIRYHPGSRNVVVDASGARKN</sequence>
<reference evidence="1" key="2">
    <citation type="submission" date="2022-01" db="EMBL/GenBank/DDBJ databases">
        <authorList>
            <person name="Yamashiro T."/>
            <person name="Shiraishi A."/>
            <person name="Satake H."/>
            <person name="Nakayama K."/>
        </authorList>
    </citation>
    <scope>NUCLEOTIDE SEQUENCE</scope>
</reference>